<dbReference type="InterPro" id="IPR023485">
    <property type="entry name" value="Ptyr_pPase"/>
</dbReference>
<evidence type="ECO:0000313" key="3">
    <source>
        <dbReference type="EMBL" id="MFC5175704.1"/>
    </source>
</evidence>
<proteinExistence type="predicted"/>
<organism evidence="3 4">
    <name type="scientific">Nocardioides taihuensis</name>
    <dbReference type="NCBI Taxonomy" id="1835606"/>
    <lineage>
        <taxon>Bacteria</taxon>
        <taxon>Bacillati</taxon>
        <taxon>Actinomycetota</taxon>
        <taxon>Actinomycetes</taxon>
        <taxon>Propionibacteriales</taxon>
        <taxon>Nocardioidaceae</taxon>
        <taxon>Nocardioides</taxon>
    </lineage>
</organism>
<dbReference type="Proteomes" id="UP001596087">
    <property type="component" value="Unassembled WGS sequence"/>
</dbReference>
<dbReference type="EMBL" id="JBHSKD010000004">
    <property type="protein sequence ID" value="MFC5175704.1"/>
    <property type="molecule type" value="Genomic_DNA"/>
</dbReference>
<keyword evidence="4" id="KW-1185">Reference proteome</keyword>
<accession>A0ABW0BEG1</accession>
<feature type="domain" description="Phosphotyrosine protein phosphatase I" evidence="2">
    <location>
        <begin position="8"/>
        <end position="170"/>
    </location>
</feature>
<dbReference type="Gene3D" id="3.40.50.2300">
    <property type="match status" value="1"/>
</dbReference>
<dbReference type="SUPFAM" id="SSF52788">
    <property type="entry name" value="Phosphotyrosine protein phosphatases I"/>
    <property type="match status" value="1"/>
</dbReference>
<protein>
    <recommendedName>
        <fullName evidence="1">protein-tyrosine-phosphatase</fullName>
        <ecNumber evidence="1">3.1.3.48</ecNumber>
    </recommendedName>
</protein>
<evidence type="ECO:0000313" key="4">
    <source>
        <dbReference type="Proteomes" id="UP001596087"/>
    </source>
</evidence>
<evidence type="ECO:0000256" key="1">
    <source>
        <dbReference type="ARBA" id="ARBA00013064"/>
    </source>
</evidence>
<evidence type="ECO:0000259" key="2">
    <source>
        <dbReference type="SMART" id="SM00226"/>
    </source>
</evidence>
<gene>
    <name evidence="3" type="ORF">ACFPGP_03405</name>
</gene>
<dbReference type="InterPro" id="IPR050438">
    <property type="entry name" value="LMW_PTPase"/>
</dbReference>
<comment type="caution">
    <text evidence="3">The sequence shown here is derived from an EMBL/GenBank/DDBJ whole genome shotgun (WGS) entry which is preliminary data.</text>
</comment>
<dbReference type="RefSeq" id="WP_378586894.1">
    <property type="nucleotide sequence ID" value="NZ_JBHSKD010000004.1"/>
</dbReference>
<dbReference type="PANTHER" id="PTHR11717:SF7">
    <property type="entry name" value="LOW MOLECULAR WEIGHT PHOSPHOTYROSINE PROTEIN PHOSPHATASE"/>
    <property type="match status" value="1"/>
</dbReference>
<dbReference type="EC" id="3.1.3.48" evidence="1"/>
<name>A0ABW0BEG1_9ACTN</name>
<dbReference type="SMART" id="SM00226">
    <property type="entry name" value="LMWPc"/>
    <property type="match status" value="1"/>
</dbReference>
<dbReference type="PANTHER" id="PTHR11717">
    <property type="entry name" value="LOW MOLECULAR WEIGHT PROTEIN TYROSINE PHOSPHATASE"/>
    <property type="match status" value="1"/>
</dbReference>
<sequence length="183" mass="19498">MTAGAARLRVLFVCTANICRSPFMELLTRHQVGDALAVSSAGTHGFTDHPMSEEMADRLRERGISPDGFRSRPLTGALVEEADLVLTAEAAHRAFVLDEWPAASRRTFTLGQLAAAVRADGSGRTGPELLDHLGDRRGNADPALDVADPYLRGPEVAARCATGIDDLLRVVVPALSGTRMIAP</sequence>
<dbReference type="InterPro" id="IPR036196">
    <property type="entry name" value="Ptyr_pPase_sf"/>
</dbReference>
<dbReference type="Pfam" id="PF01451">
    <property type="entry name" value="LMWPc"/>
    <property type="match status" value="1"/>
</dbReference>
<reference evidence="4" key="1">
    <citation type="journal article" date="2019" name="Int. J. Syst. Evol. Microbiol.">
        <title>The Global Catalogue of Microorganisms (GCM) 10K type strain sequencing project: providing services to taxonomists for standard genome sequencing and annotation.</title>
        <authorList>
            <consortium name="The Broad Institute Genomics Platform"/>
            <consortium name="The Broad Institute Genome Sequencing Center for Infectious Disease"/>
            <person name="Wu L."/>
            <person name="Ma J."/>
        </authorList>
    </citation>
    <scope>NUCLEOTIDE SEQUENCE [LARGE SCALE GENOMIC DNA]</scope>
    <source>
        <strain evidence="4">DFY41</strain>
    </source>
</reference>